<dbReference type="CDD" id="cd00170">
    <property type="entry name" value="SEC14"/>
    <property type="match status" value="1"/>
</dbReference>
<dbReference type="InterPro" id="IPR036273">
    <property type="entry name" value="CRAL/TRIO_N_dom_sf"/>
</dbReference>
<proteinExistence type="predicted"/>
<protein>
    <recommendedName>
        <fullName evidence="2">CRAL-TRIO domain-containing protein</fullName>
    </recommendedName>
</protein>
<dbReference type="Pfam" id="PF03765">
    <property type="entry name" value="CRAL_TRIO_N"/>
    <property type="match status" value="1"/>
</dbReference>
<dbReference type="InterPro" id="IPR052432">
    <property type="entry name" value="PITP/CRAL-TRIO"/>
</dbReference>
<dbReference type="InterPro" id="IPR001251">
    <property type="entry name" value="CRAL-TRIO_dom"/>
</dbReference>
<dbReference type="Pfam" id="PF00650">
    <property type="entry name" value="CRAL_TRIO"/>
    <property type="match status" value="1"/>
</dbReference>
<dbReference type="OrthoDB" id="43460at2759"/>
<feature type="region of interest" description="Disordered" evidence="1">
    <location>
        <begin position="507"/>
        <end position="527"/>
    </location>
</feature>
<evidence type="ECO:0000313" key="3">
    <source>
        <dbReference type="EMBL" id="CEJ82763.1"/>
    </source>
</evidence>
<dbReference type="Gene3D" id="3.40.525.10">
    <property type="entry name" value="CRAL-TRIO lipid binding domain"/>
    <property type="match status" value="1"/>
</dbReference>
<organism evidence="3 4">
    <name type="scientific">[Torrubiella] hemipterigena</name>
    <dbReference type="NCBI Taxonomy" id="1531966"/>
    <lineage>
        <taxon>Eukaryota</taxon>
        <taxon>Fungi</taxon>
        <taxon>Dikarya</taxon>
        <taxon>Ascomycota</taxon>
        <taxon>Pezizomycotina</taxon>
        <taxon>Sordariomycetes</taxon>
        <taxon>Hypocreomycetidae</taxon>
        <taxon>Hypocreales</taxon>
        <taxon>Clavicipitaceae</taxon>
        <taxon>Clavicipitaceae incertae sedis</taxon>
        <taxon>'Torrubiella' clade</taxon>
    </lineage>
</organism>
<dbReference type="HOGENOM" id="CLU_016665_3_0_1"/>
<evidence type="ECO:0000256" key="1">
    <source>
        <dbReference type="SAM" id="MobiDB-lite"/>
    </source>
</evidence>
<dbReference type="SMART" id="SM00516">
    <property type="entry name" value="SEC14"/>
    <property type="match status" value="1"/>
</dbReference>
<accession>A0A0A1SQR9</accession>
<evidence type="ECO:0000313" key="4">
    <source>
        <dbReference type="Proteomes" id="UP000039046"/>
    </source>
</evidence>
<dbReference type="SUPFAM" id="SSF52087">
    <property type="entry name" value="CRAL/TRIO domain"/>
    <property type="match status" value="1"/>
</dbReference>
<dbReference type="InterPro" id="IPR036865">
    <property type="entry name" value="CRAL-TRIO_dom_sf"/>
</dbReference>
<dbReference type="InterPro" id="IPR011074">
    <property type="entry name" value="CRAL/TRIO_N_dom"/>
</dbReference>
<name>A0A0A1SQR9_9HYPO</name>
<dbReference type="PROSITE" id="PS50191">
    <property type="entry name" value="CRAL_TRIO"/>
    <property type="match status" value="1"/>
</dbReference>
<dbReference type="PANTHER" id="PTHR46590">
    <property type="entry name" value="PHOSPHATIDYLINOSITOL TRANSFER PROTEIN CSR1-RELATED"/>
    <property type="match status" value="1"/>
</dbReference>
<dbReference type="Proteomes" id="UP000039046">
    <property type="component" value="Unassembled WGS sequence"/>
</dbReference>
<gene>
    <name evidence="3" type="ORF">VHEMI02811</name>
</gene>
<dbReference type="PANTHER" id="PTHR46590:SF1">
    <property type="entry name" value="PHOSPHATIDYLINOSITOL TRANSFER PROTEIN CSR1"/>
    <property type="match status" value="1"/>
</dbReference>
<evidence type="ECO:0000259" key="2">
    <source>
        <dbReference type="PROSITE" id="PS50191"/>
    </source>
</evidence>
<keyword evidence="4" id="KW-1185">Reference proteome</keyword>
<sequence>MHVVGEEGKLKRKKKSLILVHIMMGIQRVLTKKQPAKMPPIAPTAMCTIPMGHRGHLGQEQEAKLRALWAIGFKFIDICEGNDKDSSYKTLEEKYVPPAKQACNIGKHKTKTSHTHDKYPMLVDELLAILPTEERNPKKLAKKAVEALDNWTPDMYHLLIEHCVRYEHPDALALRFLRACDWDIIAATTMLGKSIYWRTMEAVVEDDILKRGEGGASEDEKNGQGVARHHGTEFLNQLRTGKAFIHGTDLKGRPIVHIRVRTHHASDQTPETLERFAIYVFEMARLALRSPVETGTILIDMSGLRPGNIDLSPLKIIIKCIEENYPESIGLILVHNAPFGTRALWKMIKSWVNPYLASKFKFTSSAKKLQKYIAADQIIKELGGKSDWEYSYDEPHPAENILMEDTATRERILEHRRFLVSQFENTTREWIMTAQRSDRAFSVSMRRDAIAQDLIANYWNLDPYVRARSIYDRQGYFRGADGVKWTPDTMEMEWMGVVKRMDSVGTASASNVDDPADDSSVYSYDTD</sequence>
<dbReference type="SMART" id="SM01100">
    <property type="entry name" value="CRAL_TRIO_N"/>
    <property type="match status" value="1"/>
</dbReference>
<feature type="domain" description="CRAL-TRIO" evidence="2">
    <location>
        <begin position="231"/>
        <end position="390"/>
    </location>
</feature>
<dbReference type="SUPFAM" id="SSF46938">
    <property type="entry name" value="CRAL/TRIO N-terminal domain"/>
    <property type="match status" value="1"/>
</dbReference>
<dbReference type="AlphaFoldDB" id="A0A0A1SQR9"/>
<dbReference type="STRING" id="1531966.A0A0A1SQR9"/>
<dbReference type="EMBL" id="CDHN01000001">
    <property type="protein sequence ID" value="CEJ82763.1"/>
    <property type="molecule type" value="Genomic_DNA"/>
</dbReference>
<reference evidence="3 4" key="1">
    <citation type="journal article" date="2015" name="Genome Announc.">
        <title>Draft Genome Sequence and Gene Annotation of the Entomopathogenic Fungus Verticillium hemipterigenum.</title>
        <authorList>
            <person name="Horn F."/>
            <person name="Habel A."/>
            <person name="Scharf D.H."/>
            <person name="Dworschak J."/>
            <person name="Brakhage A.A."/>
            <person name="Guthke R."/>
            <person name="Hertweck C."/>
            <person name="Linde J."/>
        </authorList>
    </citation>
    <scope>NUCLEOTIDE SEQUENCE [LARGE SCALE GENOMIC DNA]</scope>
</reference>